<evidence type="ECO:0000313" key="2">
    <source>
        <dbReference type="Proteomes" id="UP001152795"/>
    </source>
</evidence>
<dbReference type="OrthoDB" id="9981115at2759"/>
<dbReference type="GO" id="GO:0006826">
    <property type="term" value="P:iron ion transport"/>
    <property type="evidence" value="ECO:0007669"/>
    <property type="project" value="TreeGrafter"/>
</dbReference>
<gene>
    <name evidence="1" type="ORF">PACLA_8A088356</name>
</gene>
<name>A0A6S7J468_PARCT</name>
<dbReference type="EMBL" id="CACRXK020014399">
    <property type="protein sequence ID" value="CAB4026775.1"/>
    <property type="molecule type" value="Genomic_DNA"/>
</dbReference>
<dbReference type="AlphaFoldDB" id="A0A6S7J468"/>
<dbReference type="SUPFAM" id="SSF53850">
    <property type="entry name" value="Periplasmic binding protein-like II"/>
    <property type="match status" value="1"/>
</dbReference>
<dbReference type="GO" id="GO:0005886">
    <property type="term" value="C:plasma membrane"/>
    <property type="evidence" value="ECO:0007669"/>
    <property type="project" value="TreeGrafter"/>
</dbReference>
<dbReference type="Proteomes" id="UP001152795">
    <property type="component" value="Unassembled WGS sequence"/>
</dbReference>
<keyword evidence="2" id="KW-1185">Reference proteome</keyword>
<dbReference type="GO" id="GO:0005769">
    <property type="term" value="C:early endosome"/>
    <property type="evidence" value="ECO:0007669"/>
    <property type="project" value="TreeGrafter"/>
</dbReference>
<dbReference type="SMART" id="SM00094">
    <property type="entry name" value="TR_FER"/>
    <property type="match status" value="1"/>
</dbReference>
<proteinExistence type="predicted"/>
<comment type="caution">
    <text evidence="1">The sequence shown here is derived from an EMBL/GenBank/DDBJ whole genome shotgun (WGS) entry which is preliminary data.</text>
</comment>
<protein>
    <submittedName>
        <fullName evidence="1">Uncharacterized protein</fullName>
    </submittedName>
</protein>
<feature type="non-terminal residue" evidence="1">
    <location>
        <position position="276"/>
    </location>
</feature>
<dbReference type="Gene3D" id="3.40.190.10">
    <property type="entry name" value="Periplasmic binding protein-like II"/>
    <property type="match status" value="1"/>
</dbReference>
<dbReference type="PROSITE" id="PS51408">
    <property type="entry name" value="TRANSFERRIN_LIKE_4"/>
    <property type="match status" value="1"/>
</dbReference>
<dbReference type="GO" id="GO:0055037">
    <property type="term" value="C:recycling endosome"/>
    <property type="evidence" value="ECO:0007669"/>
    <property type="project" value="TreeGrafter"/>
</dbReference>
<accession>A0A6S7J468</accession>
<reference evidence="1" key="1">
    <citation type="submission" date="2020-04" db="EMBL/GenBank/DDBJ databases">
        <authorList>
            <person name="Alioto T."/>
            <person name="Alioto T."/>
            <person name="Gomez Garrido J."/>
        </authorList>
    </citation>
    <scope>NUCLEOTIDE SEQUENCE</scope>
    <source>
        <strain evidence="1">A484AB</strain>
    </source>
</reference>
<dbReference type="PRINTS" id="PR00422">
    <property type="entry name" value="TRANSFERRIN"/>
</dbReference>
<dbReference type="Pfam" id="PF00405">
    <property type="entry name" value="Transferrin"/>
    <property type="match status" value="1"/>
</dbReference>
<organism evidence="1 2">
    <name type="scientific">Paramuricea clavata</name>
    <name type="common">Red gorgonian</name>
    <name type="synonym">Violescent sea-whip</name>
    <dbReference type="NCBI Taxonomy" id="317549"/>
    <lineage>
        <taxon>Eukaryota</taxon>
        <taxon>Metazoa</taxon>
        <taxon>Cnidaria</taxon>
        <taxon>Anthozoa</taxon>
        <taxon>Octocorallia</taxon>
        <taxon>Malacalcyonacea</taxon>
        <taxon>Plexauridae</taxon>
        <taxon>Paramuricea</taxon>
    </lineage>
</organism>
<sequence length="276" mass="30128">DKLKIVYGQKLVDLEKFVQYYGLAVVKQATTFNFKQLKGKNSCHTGVGKTVGWKIPVGYLLFTKEMAFTDNQYKSTADFFNKSCAPGSKALKDVSEEVKTDLCSLLNGSCEFADTEPYSNYQGAFKCMADGNNDRVAFVRQTTAAAVFAAYPVKYGSASDYKLLCTDGTTKGLNEYLSCFIDKRPAYALVTNVDTADTMVTAMQGILNAANVTLLKTGKIVSSNFDKFEPYTDTVKKYVGDYGDHFNALSGPNAAPSIVVSLVLQISAIFAFVLLV</sequence>
<dbReference type="InterPro" id="IPR001156">
    <property type="entry name" value="Transferrin-like_dom"/>
</dbReference>
<dbReference type="GO" id="GO:0005615">
    <property type="term" value="C:extracellular space"/>
    <property type="evidence" value="ECO:0007669"/>
    <property type="project" value="TreeGrafter"/>
</dbReference>
<dbReference type="PANTHER" id="PTHR11485:SF29">
    <property type="entry name" value="TRANSFERRIN 2"/>
    <property type="match status" value="1"/>
</dbReference>
<dbReference type="PANTHER" id="PTHR11485">
    <property type="entry name" value="TRANSFERRIN"/>
    <property type="match status" value="1"/>
</dbReference>
<evidence type="ECO:0000313" key="1">
    <source>
        <dbReference type="EMBL" id="CAB4026775.1"/>
    </source>
</evidence>